<keyword evidence="8 13" id="KW-1133">Transmembrane helix</keyword>
<feature type="transmembrane region" description="Helical" evidence="13">
    <location>
        <begin position="164"/>
        <end position="197"/>
    </location>
</feature>
<keyword evidence="9" id="KW-0406">Ion transport</keyword>
<dbReference type="PANTHER" id="PTHR31462">
    <property type="entry name" value="ENDOSOMAL/LYSOSOMAL POTASSIUM CHANNEL TMEM175"/>
    <property type="match status" value="1"/>
</dbReference>
<keyword evidence="4" id="KW-0633">Potassium transport</keyword>
<comment type="catalytic activity">
    <reaction evidence="12">
        <text>K(+)(in) = K(+)(out)</text>
        <dbReference type="Rhea" id="RHEA:29463"/>
        <dbReference type="ChEBI" id="CHEBI:29103"/>
    </reaction>
</comment>
<dbReference type="Pfam" id="PF06736">
    <property type="entry name" value="TMEM175"/>
    <property type="match status" value="1"/>
</dbReference>
<comment type="similarity">
    <text evidence="2">Belongs to the TMEM175 family.</text>
</comment>
<evidence type="ECO:0000256" key="6">
    <source>
        <dbReference type="ARBA" id="ARBA00022826"/>
    </source>
</evidence>
<dbReference type="GO" id="GO:0015252">
    <property type="term" value="F:proton channel activity"/>
    <property type="evidence" value="ECO:0007669"/>
    <property type="project" value="InterPro"/>
</dbReference>
<accession>A0A543CGV7</accession>
<evidence type="ECO:0000256" key="2">
    <source>
        <dbReference type="ARBA" id="ARBA00006920"/>
    </source>
</evidence>
<evidence type="ECO:0000256" key="1">
    <source>
        <dbReference type="ARBA" id="ARBA00004141"/>
    </source>
</evidence>
<evidence type="ECO:0000256" key="3">
    <source>
        <dbReference type="ARBA" id="ARBA00022448"/>
    </source>
</evidence>
<evidence type="ECO:0000256" key="8">
    <source>
        <dbReference type="ARBA" id="ARBA00022989"/>
    </source>
</evidence>
<feature type="transmembrane region" description="Helical" evidence="13">
    <location>
        <begin position="120"/>
        <end position="143"/>
    </location>
</feature>
<evidence type="ECO:0000313" key="14">
    <source>
        <dbReference type="EMBL" id="TQL96157.1"/>
    </source>
</evidence>
<name>A0A543CGV7_9ACTN</name>
<keyword evidence="7" id="KW-0630">Potassium</keyword>
<evidence type="ECO:0000256" key="7">
    <source>
        <dbReference type="ARBA" id="ARBA00022958"/>
    </source>
</evidence>
<evidence type="ECO:0000256" key="10">
    <source>
        <dbReference type="ARBA" id="ARBA00023136"/>
    </source>
</evidence>
<evidence type="ECO:0000256" key="4">
    <source>
        <dbReference type="ARBA" id="ARBA00022538"/>
    </source>
</evidence>
<sequence length="216" mass="23781">MRQTPPMDGKRAEAFSDAVFAVAITLLVLELKAPAGEGDLLHRLLTIWPSYLAYVVSFLTIGIMWLNHHTIFTHIVRVDRVLLLLNLLLLMVVAVVPFPTALVGEELAKHLHGDDAKTIMVTYGLVMIAMSICFSALWWYLVFHPRMLSERLETAAVRRSIPRFGAGFAGYVIATFLALVSPLAALILFGVLAVYYAFEHLPVARQLDPDPGAGAG</sequence>
<dbReference type="InterPro" id="IPR010617">
    <property type="entry name" value="TMEM175-like"/>
</dbReference>
<keyword evidence="15" id="KW-1185">Reference proteome</keyword>
<feature type="transmembrane region" description="Helical" evidence="13">
    <location>
        <begin position="12"/>
        <end position="31"/>
    </location>
</feature>
<dbReference type="PANTHER" id="PTHR31462:SF5">
    <property type="entry name" value="ENDOSOMAL_LYSOSOMAL PROTON CHANNEL TMEM175"/>
    <property type="match status" value="1"/>
</dbReference>
<evidence type="ECO:0000256" key="12">
    <source>
        <dbReference type="ARBA" id="ARBA00034430"/>
    </source>
</evidence>
<proteinExistence type="inferred from homology"/>
<keyword evidence="3" id="KW-0813">Transport</keyword>
<feature type="transmembrane region" description="Helical" evidence="13">
    <location>
        <begin position="51"/>
        <end position="69"/>
    </location>
</feature>
<organism evidence="14 15">
    <name type="scientific">Actinoallomurus bryophytorum</name>
    <dbReference type="NCBI Taxonomy" id="1490222"/>
    <lineage>
        <taxon>Bacteria</taxon>
        <taxon>Bacillati</taxon>
        <taxon>Actinomycetota</taxon>
        <taxon>Actinomycetes</taxon>
        <taxon>Streptosporangiales</taxon>
        <taxon>Thermomonosporaceae</taxon>
        <taxon>Actinoallomurus</taxon>
    </lineage>
</organism>
<comment type="caution">
    <text evidence="14">The sequence shown here is derived from an EMBL/GenBank/DDBJ whole genome shotgun (WGS) entry which is preliminary data.</text>
</comment>
<dbReference type="AlphaFoldDB" id="A0A543CGV7"/>
<evidence type="ECO:0000256" key="5">
    <source>
        <dbReference type="ARBA" id="ARBA00022692"/>
    </source>
</evidence>
<feature type="transmembrane region" description="Helical" evidence="13">
    <location>
        <begin position="81"/>
        <end position="100"/>
    </location>
</feature>
<keyword evidence="5 13" id="KW-0812">Transmembrane</keyword>
<evidence type="ECO:0000256" key="11">
    <source>
        <dbReference type="ARBA" id="ARBA00023303"/>
    </source>
</evidence>
<gene>
    <name evidence="14" type="ORF">FB559_1679</name>
</gene>
<protein>
    <submittedName>
        <fullName evidence="14">Putative membrane protein</fullName>
    </submittedName>
</protein>
<evidence type="ECO:0000256" key="9">
    <source>
        <dbReference type="ARBA" id="ARBA00023065"/>
    </source>
</evidence>
<evidence type="ECO:0000256" key="13">
    <source>
        <dbReference type="SAM" id="Phobius"/>
    </source>
</evidence>
<dbReference type="GO" id="GO:0016020">
    <property type="term" value="C:membrane"/>
    <property type="evidence" value="ECO:0007669"/>
    <property type="project" value="UniProtKB-SubCell"/>
</dbReference>
<dbReference type="Proteomes" id="UP000316096">
    <property type="component" value="Unassembled WGS sequence"/>
</dbReference>
<dbReference type="EMBL" id="VFOZ01000001">
    <property type="protein sequence ID" value="TQL96157.1"/>
    <property type="molecule type" value="Genomic_DNA"/>
</dbReference>
<keyword evidence="11" id="KW-0407">Ion channel</keyword>
<evidence type="ECO:0000313" key="15">
    <source>
        <dbReference type="Proteomes" id="UP000316096"/>
    </source>
</evidence>
<keyword evidence="10 13" id="KW-0472">Membrane</keyword>
<comment type="subcellular location">
    <subcellularLocation>
        <location evidence="1">Membrane</location>
        <topology evidence="1">Multi-pass membrane protein</topology>
    </subcellularLocation>
</comment>
<dbReference type="GO" id="GO:0005267">
    <property type="term" value="F:potassium channel activity"/>
    <property type="evidence" value="ECO:0007669"/>
    <property type="project" value="UniProtKB-KW"/>
</dbReference>
<keyword evidence="6" id="KW-0631">Potassium channel</keyword>
<reference evidence="14 15" key="1">
    <citation type="submission" date="2019-06" db="EMBL/GenBank/DDBJ databases">
        <title>Sequencing the genomes of 1000 actinobacteria strains.</title>
        <authorList>
            <person name="Klenk H.-P."/>
        </authorList>
    </citation>
    <scope>NUCLEOTIDE SEQUENCE [LARGE SCALE GENOMIC DNA]</scope>
    <source>
        <strain evidence="14 15">DSM 102200</strain>
    </source>
</reference>